<dbReference type="SUPFAM" id="SSF52540">
    <property type="entry name" value="P-loop containing nucleoside triphosphate hydrolases"/>
    <property type="match status" value="1"/>
</dbReference>
<keyword evidence="1" id="KW-0547">Nucleotide-binding</keyword>
<accession>A0ABN7PCQ8</accession>
<sequence>MPVFMWSDSTLELSLIDCDSTYNALRACALSSKCSPGEHSPDDEDSYDVVPNSQFVISRTAFKDNSSYYTIDNKRVQFKEVAKLLRFHGIDLDHNRFLILQGEVEQIAMMKPKGATEHETGMLEFLEDIIGTSRFK</sequence>
<evidence type="ECO:0000313" key="4">
    <source>
        <dbReference type="EMBL" id="CAG2063235.1"/>
    </source>
</evidence>
<dbReference type="EMBL" id="CAJPIN010025106">
    <property type="protein sequence ID" value="CAG2063235.1"/>
    <property type="molecule type" value="Genomic_DNA"/>
</dbReference>
<dbReference type="PANTHER" id="PTHR18937">
    <property type="entry name" value="STRUCTURAL MAINTENANCE OF CHROMOSOMES SMC FAMILY MEMBER"/>
    <property type="match status" value="1"/>
</dbReference>
<organism evidence="4 5">
    <name type="scientific">Timema podura</name>
    <name type="common">Walking stick</name>
    <dbReference type="NCBI Taxonomy" id="61482"/>
    <lineage>
        <taxon>Eukaryota</taxon>
        <taxon>Metazoa</taxon>
        <taxon>Ecdysozoa</taxon>
        <taxon>Arthropoda</taxon>
        <taxon>Hexapoda</taxon>
        <taxon>Insecta</taxon>
        <taxon>Pterygota</taxon>
        <taxon>Neoptera</taxon>
        <taxon>Polyneoptera</taxon>
        <taxon>Phasmatodea</taxon>
        <taxon>Timematodea</taxon>
        <taxon>Timematoidea</taxon>
        <taxon>Timematidae</taxon>
        <taxon>Timema</taxon>
    </lineage>
</organism>
<dbReference type="Gene3D" id="3.40.50.300">
    <property type="entry name" value="P-loop containing nucleotide triphosphate hydrolases"/>
    <property type="match status" value="1"/>
</dbReference>
<protein>
    <submittedName>
        <fullName evidence="4">Uncharacterized protein</fullName>
    </submittedName>
</protein>
<feature type="non-terminal residue" evidence="4">
    <location>
        <position position="136"/>
    </location>
</feature>
<dbReference type="InterPro" id="IPR027417">
    <property type="entry name" value="P-loop_NTPase"/>
</dbReference>
<comment type="caution">
    <text evidence="4">The sequence shown here is derived from an EMBL/GenBank/DDBJ whole genome shotgun (WGS) entry which is preliminary data.</text>
</comment>
<proteinExistence type="predicted"/>
<gene>
    <name evidence="4" type="ORF">TPAB3V08_LOCUS10182</name>
</gene>
<keyword evidence="5" id="KW-1185">Reference proteome</keyword>
<keyword evidence="2" id="KW-0067">ATP-binding</keyword>
<evidence type="ECO:0000256" key="2">
    <source>
        <dbReference type="ARBA" id="ARBA00022840"/>
    </source>
</evidence>
<keyword evidence="3" id="KW-0539">Nucleus</keyword>
<evidence type="ECO:0000313" key="5">
    <source>
        <dbReference type="Proteomes" id="UP001153148"/>
    </source>
</evidence>
<dbReference type="PANTHER" id="PTHR18937:SF172">
    <property type="entry name" value="STRUCTURAL MAINTENANCE OF CHROMOSOMES PROTEIN"/>
    <property type="match status" value="1"/>
</dbReference>
<evidence type="ECO:0000256" key="3">
    <source>
        <dbReference type="ARBA" id="ARBA00023242"/>
    </source>
</evidence>
<reference evidence="4" key="1">
    <citation type="submission" date="2021-03" db="EMBL/GenBank/DDBJ databases">
        <authorList>
            <person name="Tran Van P."/>
        </authorList>
    </citation>
    <scope>NUCLEOTIDE SEQUENCE</scope>
</reference>
<evidence type="ECO:0000256" key="1">
    <source>
        <dbReference type="ARBA" id="ARBA00022741"/>
    </source>
</evidence>
<dbReference type="Proteomes" id="UP001153148">
    <property type="component" value="Unassembled WGS sequence"/>
</dbReference>
<name>A0ABN7PCQ8_TIMPD</name>